<dbReference type="GO" id="GO:0005576">
    <property type="term" value="C:extracellular region"/>
    <property type="evidence" value="ECO:0007669"/>
    <property type="project" value="UniProtKB-SubCell"/>
</dbReference>
<dbReference type="AlphaFoldDB" id="A0A939EH46"/>
<comment type="subcellular location">
    <subcellularLocation>
        <location evidence="1">Secreted</location>
    </subcellularLocation>
</comment>
<gene>
    <name evidence="4" type="ORF">JF539_13910</name>
</gene>
<evidence type="ECO:0000256" key="2">
    <source>
        <dbReference type="ARBA" id="ARBA00022525"/>
    </source>
</evidence>
<dbReference type="Gene3D" id="2.150.10.10">
    <property type="entry name" value="Serralysin-like metalloprotease, C-terminal"/>
    <property type="match status" value="3"/>
</dbReference>
<dbReference type="Proteomes" id="UP000664096">
    <property type="component" value="Unassembled WGS sequence"/>
</dbReference>
<dbReference type="GO" id="GO:0005509">
    <property type="term" value="F:calcium ion binding"/>
    <property type="evidence" value="ECO:0007669"/>
    <property type="project" value="InterPro"/>
</dbReference>
<dbReference type="PROSITE" id="PS00330">
    <property type="entry name" value="HEMOLYSIN_CALCIUM"/>
    <property type="match status" value="5"/>
</dbReference>
<evidence type="ECO:0000256" key="1">
    <source>
        <dbReference type="ARBA" id="ARBA00004613"/>
    </source>
</evidence>
<dbReference type="RefSeq" id="WP_207141266.1">
    <property type="nucleotide sequence ID" value="NZ_JAEKJZ010000002.1"/>
</dbReference>
<evidence type="ECO:0000313" key="5">
    <source>
        <dbReference type="Proteomes" id="UP000664096"/>
    </source>
</evidence>
<dbReference type="EMBL" id="JAEKJZ010000002">
    <property type="protein sequence ID" value="MBN9671439.1"/>
    <property type="molecule type" value="Genomic_DNA"/>
</dbReference>
<comment type="caution">
    <text evidence="4">The sequence shown here is derived from an EMBL/GenBank/DDBJ whole genome shotgun (WGS) entry which is preliminary data.</text>
</comment>
<accession>A0A939EH46</accession>
<reference evidence="4" key="1">
    <citation type="submission" date="2020-12" db="EMBL/GenBank/DDBJ databases">
        <title>Oil enriched cultivation method for isolating marine PHA-producing bacteria.</title>
        <authorList>
            <person name="Zheng W."/>
            <person name="Yu S."/>
            <person name="Huang Y."/>
        </authorList>
    </citation>
    <scope>NUCLEOTIDE SEQUENCE</scope>
    <source>
        <strain evidence="4">SY-2-12</strain>
    </source>
</reference>
<proteinExistence type="predicted"/>
<evidence type="ECO:0000313" key="4">
    <source>
        <dbReference type="EMBL" id="MBN9671439.1"/>
    </source>
</evidence>
<dbReference type="InterPro" id="IPR018511">
    <property type="entry name" value="Hemolysin-typ_Ca-bd_CS"/>
</dbReference>
<keyword evidence="2" id="KW-0964">Secreted</keyword>
<evidence type="ECO:0008006" key="6">
    <source>
        <dbReference type="Google" id="ProtNLM"/>
    </source>
</evidence>
<dbReference type="PRINTS" id="PR00313">
    <property type="entry name" value="CABNDNGRPT"/>
</dbReference>
<dbReference type="InterPro" id="IPR011049">
    <property type="entry name" value="Serralysin-like_metalloprot_C"/>
</dbReference>
<organism evidence="4 5">
    <name type="scientific">Roseibium aggregatum</name>
    <dbReference type="NCBI Taxonomy" id="187304"/>
    <lineage>
        <taxon>Bacteria</taxon>
        <taxon>Pseudomonadati</taxon>
        <taxon>Pseudomonadota</taxon>
        <taxon>Alphaproteobacteria</taxon>
        <taxon>Hyphomicrobiales</taxon>
        <taxon>Stappiaceae</taxon>
        <taxon>Roseibium</taxon>
    </lineage>
</organism>
<feature type="compositionally biased region" description="Basic and acidic residues" evidence="3">
    <location>
        <begin position="110"/>
        <end position="119"/>
    </location>
</feature>
<name>A0A939EH46_9HYPH</name>
<dbReference type="InterPro" id="IPR050557">
    <property type="entry name" value="RTX_toxin/Mannuronan_C5-epim"/>
</dbReference>
<feature type="region of interest" description="Disordered" evidence="3">
    <location>
        <begin position="43"/>
        <end position="165"/>
    </location>
</feature>
<dbReference type="PANTHER" id="PTHR38340">
    <property type="entry name" value="S-LAYER PROTEIN"/>
    <property type="match status" value="1"/>
</dbReference>
<sequence>MNRIQGTRFSDWLEGTLLSDLIEGGAGDDDIFGYSGNDILKGQDGNDRLFGGDGDDDLTGGRGDDRLEGGQGNDTLQGNAGNDILDGGDGNDTLSGSNGNDTLSGGDGDDSLHGGRDNDVLSGGSGDDTLHGNGDDDTLSGGDGTDYLYGDSGDDVLEGGAGTDHLYGGDGNDHLLAMSWAGEPVPAQDADAQVNSGEPLADDDVLQGGNGADTFEFRWLIDARDEILDKHRDADGNVDYSMNGVAGENDNVHDHWVESIGVKTVADFNPDEDTLVFAGHTVQLDEITYEDIDGDSKLDSVLTFVSNQGGNGGAHDGDYVGTVIVLDNLIETASVDAGVFYGVEDPYSIIG</sequence>
<protein>
    <recommendedName>
        <fullName evidence="6">Hemolysin type calcium-binding protein</fullName>
    </recommendedName>
</protein>
<dbReference type="Pfam" id="PF00353">
    <property type="entry name" value="HemolysinCabind"/>
    <property type="match status" value="4"/>
</dbReference>
<dbReference type="SUPFAM" id="SSF51120">
    <property type="entry name" value="beta-Roll"/>
    <property type="match status" value="1"/>
</dbReference>
<dbReference type="InterPro" id="IPR001343">
    <property type="entry name" value="Hemolysn_Ca-bd"/>
</dbReference>
<feature type="compositionally biased region" description="Low complexity" evidence="3">
    <location>
        <begin position="78"/>
        <end position="104"/>
    </location>
</feature>
<evidence type="ECO:0000256" key="3">
    <source>
        <dbReference type="SAM" id="MobiDB-lite"/>
    </source>
</evidence>
<dbReference type="PANTHER" id="PTHR38340:SF1">
    <property type="entry name" value="S-LAYER PROTEIN"/>
    <property type="match status" value="1"/>
</dbReference>